<dbReference type="InterPro" id="IPR005162">
    <property type="entry name" value="Retrotrans_gag_dom"/>
</dbReference>
<evidence type="ECO:0000313" key="5">
    <source>
        <dbReference type="Proteomes" id="UP000326939"/>
    </source>
</evidence>
<feature type="region of interest" description="Disordered" evidence="2">
    <location>
        <begin position="270"/>
        <end position="317"/>
    </location>
</feature>
<comment type="caution">
    <text evidence="4">The sequence shown here is derived from an EMBL/GenBank/DDBJ whole genome shotgun (WGS) entry which is preliminary data.</text>
</comment>
<dbReference type="InterPro" id="IPR036875">
    <property type="entry name" value="Znf_CCHC_sf"/>
</dbReference>
<dbReference type="SUPFAM" id="SSF57756">
    <property type="entry name" value="Retrovirus zinc finger-like domains"/>
    <property type="match status" value="1"/>
</dbReference>
<dbReference type="GO" id="GO:0003676">
    <property type="term" value="F:nucleic acid binding"/>
    <property type="evidence" value="ECO:0007669"/>
    <property type="project" value="InterPro"/>
</dbReference>
<dbReference type="GO" id="GO:0008270">
    <property type="term" value="F:zinc ion binding"/>
    <property type="evidence" value="ECO:0007669"/>
    <property type="project" value="UniProtKB-KW"/>
</dbReference>
<dbReference type="EMBL" id="VDCV01000011">
    <property type="protein sequence ID" value="KAB5533761.1"/>
    <property type="molecule type" value="Genomic_DNA"/>
</dbReference>
<proteinExistence type="predicted"/>
<gene>
    <name evidence="4" type="ORF">DKX38_016847</name>
</gene>
<feature type="region of interest" description="Disordered" evidence="2">
    <location>
        <begin position="1"/>
        <end position="60"/>
    </location>
</feature>
<dbReference type="Gene3D" id="4.10.60.10">
    <property type="entry name" value="Zinc finger, CCHC-type"/>
    <property type="match status" value="1"/>
</dbReference>
<dbReference type="AlphaFoldDB" id="A0A5N5KUH8"/>
<dbReference type="PROSITE" id="PS50158">
    <property type="entry name" value="ZF_CCHC"/>
    <property type="match status" value="1"/>
</dbReference>
<keyword evidence="5" id="KW-1185">Reference proteome</keyword>
<feature type="compositionally biased region" description="Polar residues" evidence="2">
    <location>
        <begin position="270"/>
        <end position="288"/>
    </location>
</feature>
<organism evidence="4 5">
    <name type="scientific">Salix brachista</name>
    <dbReference type="NCBI Taxonomy" id="2182728"/>
    <lineage>
        <taxon>Eukaryota</taxon>
        <taxon>Viridiplantae</taxon>
        <taxon>Streptophyta</taxon>
        <taxon>Embryophyta</taxon>
        <taxon>Tracheophyta</taxon>
        <taxon>Spermatophyta</taxon>
        <taxon>Magnoliopsida</taxon>
        <taxon>eudicotyledons</taxon>
        <taxon>Gunneridae</taxon>
        <taxon>Pentapetalae</taxon>
        <taxon>rosids</taxon>
        <taxon>fabids</taxon>
        <taxon>Malpighiales</taxon>
        <taxon>Salicaceae</taxon>
        <taxon>Saliceae</taxon>
        <taxon>Salix</taxon>
    </lineage>
</organism>
<keyword evidence="1" id="KW-0863">Zinc-finger</keyword>
<feature type="compositionally biased region" description="Low complexity" evidence="2">
    <location>
        <begin position="308"/>
        <end position="317"/>
    </location>
</feature>
<evidence type="ECO:0000313" key="4">
    <source>
        <dbReference type="EMBL" id="KAB5533761.1"/>
    </source>
</evidence>
<accession>A0A5N5KUH8</accession>
<reference evidence="5" key="1">
    <citation type="journal article" date="2019" name="Gigascience">
        <title>De novo genome assembly of the endangered Acer yangbiense, a plant species with extremely small populations endemic to Yunnan Province, China.</title>
        <authorList>
            <person name="Yang J."/>
            <person name="Wariss H.M."/>
            <person name="Tao L."/>
            <person name="Zhang R."/>
            <person name="Yun Q."/>
            <person name="Hollingsworth P."/>
            <person name="Dao Z."/>
            <person name="Luo G."/>
            <person name="Guo H."/>
            <person name="Ma Y."/>
            <person name="Sun W."/>
        </authorList>
    </citation>
    <scope>NUCLEOTIDE SEQUENCE [LARGE SCALE GENOMIC DNA]</scope>
    <source>
        <strain evidence="5">cv. br00</strain>
    </source>
</reference>
<dbReference type="Proteomes" id="UP000326939">
    <property type="component" value="Chromosome 11"/>
</dbReference>
<keyword evidence="1" id="KW-0862">Zinc</keyword>
<keyword evidence="1" id="KW-0479">Metal-binding</keyword>
<dbReference type="Pfam" id="PF03732">
    <property type="entry name" value="Retrotrans_gag"/>
    <property type="match status" value="1"/>
</dbReference>
<dbReference type="SMART" id="SM00343">
    <property type="entry name" value="ZnF_C2HC"/>
    <property type="match status" value="1"/>
</dbReference>
<evidence type="ECO:0000259" key="3">
    <source>
        <dbReference type="PROSITE" id="PS50158"/>
    </source>
</evidence>
<feature type="compositionally biased region" description="Basic and acidic residues" evidence="2">
    <location>
        <begin position="8"/>
        <end position="31"/>
    </location>
</feature>
<dbReference type="PANTHER" id="PTHR35046">
    <property type="entry name" value="ZINC KNUCKLE (CCHC-TYPE) FAMILY PROTEIN"/>
    <property type="match status" value="1"/>
</dbReference>
<protein>
    <recommendedName>
        <fullName evidence="3">CCHC-type domain-containing protein</fullName>
    </recommendedName>
</protein>
<evidence type="ECO:0000256" key="2">
    <source>
        <dbReference type="SAM" id="MobiDB-lite"/>
    </source>
</evidence>
<sequence length="479" mass="55899">MAGRRRRVPNDDEAGGRERDLRDIEMDDLRRQVQQLQQRLERYENQEHDEIHHESQNEEEINPFHQALNESSSEEAAPRHQPRRRQGFQRDYDIKVDIPEFEGRIQGDEFIDWLNTVERVFDYKDISGGQKVKLVAIKLKKHASIWWEHLKNQRVREGKRKIVTWEKMKKELRKKFLPEHYRQYAFLKFHNFRQEELTVEDYTTEFEHLKMRCDVSEQEEQAIARYLGGLRSEIANVVQLQPYWTYNDVCKLAIKVERQLKESQRNNFRSANWKGVSNQANGSNSKPSPTFKPASVKLLPKTDSGGVPNRPNTSNPNNRQCFKCHGFGHIASECPNRRIVSLVEVDVANDSEQELPANEEVENEDEITFGDRGEALVIRRPSKFGSLPKPYEGEGSTFFSKTEFDRTLGGTNETTGTSPFEVVYGQNPHGPLDLVPLPITHHFSGDAADQAKYIQKLHEQVRARIIKQNESFEHREFFQ</sequence>
<name>A0A5N5KUH8_9ROSI</name>
<feature type="domain" description="CCHC-type" evidence="3">
    <location>
        <begin position="321"/>
        <end position="336"/>
    </location>
</feature>
<dbReference type="InterPro" id="IPR001878">
    <property type="entry name" value="Znf_CCHC"/>
</dbReference>
<feature type="compositionally biased region" description="Basic and acidic residues" evidence="2">
    <location>
        <begin position="39"/>
        <end position="56"/>
    </location>
</feature>
<dbReference type="PANTHER" id="PTHR35046:SF21">
    <property type="entry name" value="RETROTRANSPOSON GAG DOMAIN-CONTAINING PROTEIN-RELATED"/>
    <property type="match status" value="1"/>
</dbReference>
<evidence type="ECO:0000256" key="1">
    <source>
        <dbReference type="PROSITE-ProRule" id="PRU00047"/>
    </source>
</evidence>
<feature type="region of interest" description="Disordered" evidence="2">
    <location>
        <begin position="69"/>
        <end position="88"/>
    </location>
</feature>